<dbReference type="SUPFAM" id="SSF81383">
    <property type="entry name" value="F-box domain"/>
    <property type="match status" value="1"/>
</dbReference>
<dbReference type="AlphaFoldDB" id="A0A9P4MEL2"/>
<dbReference type="InterPro" id="IPR001810">
    <property type="entry name" value="F-box_dom"/>
</dbReference>
<name>A0A9P4MEL2_9PEZI</name>
<keyword evidence="3" id="KW-1185">Reference proteome</keyword>
<dbReference type="Proteomes" id="UP000799772">
    <property type="component" value="Unassembled WGS sequence"/>
</dbReference>
<accession>A0A9P4MEL2</accession>
<proteinExistence type="predicted"/>
<feature type="domain" description="F-box" evidence="1">
    <location>
        <begin position="2"/>
        <end position="48"/>
    </location>
</feature>
<dbReference type="InterPro" id="IPR036047">
    <property type="entry name" value="F-box-like_dom_sf"/>
</dbReference>
<dbReference type="PROSITE" id="PS50181">
    <property type="entry name" value="FBOX"/>
    <property type="match status" value="1"/>
</dbReference>
<protein>
    <recommendedName>
        <fullName evidence="1">F-box domain-containing protein</fullName>
    </recommendedName>
</protein>
<evidence type="ECO:0000313" key="3">
    <source>
        <dbReference type="Proteomes" id="UP000799772"/>
    </source>
</evidence>
<reference evidence="2" key="1">
    <citation type="journal article" date="2020" name="Stud. Mycol.">
        <title>101 Dothideomycetes genomes: a test case for predicting lifestyles and emergence of pathogens.</title>
        <authorList>
            <person name="Haridas S."/>
            <person name="Albert R."/>
            <person name="Binder M."/>
            <person name="Bloem J."/>
            <person name="Labutti K."/>
            <person name="Salamov A."/>
            <person name="Andreopoulos B."/>
            <person name="Baker S."/>
            <person name="Barry K."/>
            <person name="Bills G."/>
            <person name="Bluhm B."/>
            <person name="Cannon C."/>
            <person name="Castanera R."/>
            <person name="Culley D."/>
            <person name="Daum C."/>
            <person name="Ezra D."/>
            <person name="Gonzalez J."/>
            <person name="Henrissat B."/>
            <person name="Kuo A."/>
            <person name="Liang C."/>
            <person name="Lipzen A."/>
            <person name="Lutzoni F."/>
            <person name="Magnuson J."/>
            <person name="Mondo S."/>
            <person name="Nolan M."/>
            <person name="Ohm R."/>
            <person name="Pangilinan J."/>
            <person name="Park H.-J."/>
            <person name="Ramirez L."/>
            <person name="Alfaro M."/>
            <person name="Sun H."/>
            <person name="Tritt A."/>
            <person name="Yoshinaga Y."/>
            <person name="Zwiers L.-H."/>
            <person name="Turgeon B."/>
            <person name="Goodwin S."/>
            <person name="Spatafora J."/>
            <person name="Crous P."/>
            <person name="Grigoriev I."/>
        </authorList>
    </citation>
    <scope>NUCLEOTIDE SEQUENCE</scope>
    <source>
        <strain evidence="2">CBS 133067</strain>
    </source>
</reference>
<dbReference type="EMBL" id="ML978122">
    <property type="protein sequence ID" value="KAF2102714.1"/>
    <property type="molecule type" value="Genomic_DNA"/>
</dbReference>
<sequence>MPPSLDTIPFDIHFVIISYLSLEDVVRVGKACRQLGSILRESTLCRKTVETSANFSNEAKLARNGKLTWQDALQRIYLRKAAFSAGDPFSACVIGQGTQFIYEQGVLCTLLEGDKITIQNLHYHERPPISIMVMEMLKSKGYCMRYEHYAIELLHYSHAILSLGLHSEDSEEESEEEEEEEKLLVVLSFSKSGTITRPPLVRQLESRDKLFVRNDSNYLYYGTHSRLGTRGHHEWVIRGTGLKKTHTLPQDNYMQLEDFVGSEIGTTVTFQIHDGYFYALSNQTSFTVEEVDWTSLYTVFRFPLDKPDRKAVEVNTKIFRREHAEGPIHDLWTDLSLQVDERTNELIICESRREWLDGGSKQSRTFYTQHIWFPEKIIEEEEGEAAGSATGANSSETALYPAGDLFVNVIGSENNPHYIPSEPRQPHQVHEEFAKNEARSFILAKTKFRTYNMSCSTFLDLVEDTECCPLSPNGCLRLRIGARRDMSWENSERNYQTITLNPDASARDAARRLYSYSRINLWPPLAPSPQEADSRHQILNPRTDPTVSPSNYCSMHVSGISDERSLVYMIRPARARSESDHIGDIVLIAFDPFMRVEPHGEDSGKSGTLWRREQCSWQIESVENPRRAGTIV</sequence>
<evidence type="ECO:0000313" key="2">
    <source>
        <dbReference type="EMBL" id="KAF2102714.1"/>
    </source>
</evidence>
<gene>
    <name evidence="2" type="ORF">NA57DRAFT_71700</name>
</gene>
<comment type="caution">
    <text evidence="2">The sequence shown here is derived from an EMBL/GenBank/DDBJ whole genome shotgun (WGS) entry which is preliminary data.</text>
</comment>
<evidence type="ECO:0000259" key="1">
    <source>
        <dbReference type="PROSITE" id="PS50181"/>
    </source>
</evidence>
<dbReference type="OrthoDB" id="5359231at2759"/>
<organism evidence="2 3">
    <name type="scientific">Rhizodiscina lignyota</name>
    <dbReference type="NCBI Taxonomy" id="1504668"/>
    <lineage>
        <taxon>Eukaryota</taxon>
        <taxon>Fungi</taxon>
        <taxon>Dikarya</taxon>
        <taxon>Ascomycota</taxon>
        <taxon>Pezizomycotina</taxon>
        <taxon>Dothideomycetes</taxon>
        <taxon>Pleosporomycetidae</taxon>
        <taxon>Aulographales</taxon>
        <taxon>Rhizodiscinaceae</taxon>
        <taxon>Rhizodiscina</taxon>
    </lineage>
</organism>